<comment type="similarity">
    <text evidence="2">Belongs to the 2H phosphoesterase superfamily. ThpR family.</text>
</comment>
<evidence type="ECO:0000256" key="2">
    <source>
        <dbReference type="HAMAP-Rule" id="MF_01940"/>
    </source>
</evidence>
<dbReference type="SUPFAM" id="SSF55144">
    <property type="entry name" value="LigT-like"/>
    <property type="match status" value="1"/>
</dbReference>
<dbReference type="EMBL" id="FOOU01000014">
    <property type="protein sequence ID" value="SFG81442.1"/>
    <property type="molecule type" value="Genomic_DNA"/>
</dbReference>
<dbReference type="EC" id="3.1.4.58" evidence="2"/>
<dbReference type="GO" id="GO:0016874">
    <property type="term" value="F:ligase activity"/>
    <property type="evidence" value="ECO:0007669"/>
    <property type="project" value="UniProtKB-KW"/>
</dbReference>
<dbReference type="HAMAP" id="MF_01940">
    <property type="entry name" value="RNA_CPDase"/>
    <property type="match status" value="1"/>
</dbReference>
<sequence>MRLFIAIDIPDTVQQQISQLYCNFHGVSWTPPERLHITLAFLGKVQKKWLPHLNRQLETINFDPFTLHCDRFGSFRSGDIWLGVTPEDQITQLHKQILDALDKIDMGFEGRPFKPHITLAYIRKNEEHLVLNVLENRRTFETLSFTVDHFNLKSSWRRPSGSLHRIEAIYSAQSE</sequence>
<dbReference type="AlphaFoldDB" id="A0A1I2UWF4"/>
<dbReference type="PANTHER" id="PTHR35561:SF1">
    <property type="entry name" value="RNA 2',3'-CYCLIC PHOSPHODIESTERASE"/>
    <property type="match status" value="1"/>
</dbReference>
<dbReference type="NCBIfam" id="TIGR02258">
    <property type="entry name" value="2_5_ligase"/>
    <property type="match status" value="1"/>
</dbReference>
<accession>A0A1I2UWF4</accession>
<organism evidence="3 4">
    <name type="scientific">Neptunomonas qingdaonensis</name>
    <dbReference type="NCBI Taxonomy" id="1045558"/>
    <lineage>
        <taxon>Bacteria</taxon>
        <taxon>Pseudomonadati</taxon>
        <taxon>Pseudomonadota</taxon>
        <taxon>Gammaproteobacteria</taxon>
        <taxon>Oceanospirillales</taxon>
        <taxon>Oceanospirillaceae</taxon>
        <taxon>Neptunomonas</taxon>
    </lineage>
</organism>
<evidence type="ECO:0000256" key="1">
    <source>
        <dbReference type="ARBA" id="ARBA00022801"/>
    </source>
</evidence>
<dbReference type="RefSeq" id="WP_177201218.1">
    <property type="nucleotide sequence ID" value="NZ_FOOU01000014.1"/>
</dbReference>
<comment type="function">
    <text evidence="2">Hydrolyzes RNA 2',3'-cyclic phosphodiester to an RNA 2'-phosphomonoester.</text>
</comment>
<name>A0A1I2UWF4_9GAMM</name>
<keyword evidence="1 2" id="KW-0378">Hydrolase</keyword>
<dbReference type="PANTHER" id="PTHR35561">
    <property type="entry name" value="RNA 2',3'-CYCLIC PHOSPHODIESTERASE"/>
    <property type="match status" value="1"/>
</dbReference>
<dbReference type="InterPro" id="IPR004175">
    <property type="entry name" value="RNA_CPDase"/>
</dbReference>
<dbReference type="Gene3D" id="3.90.1140.10">
    <property type="entry name" value="Cyclic phosphodiesterase"/>
    <property type="match status" value="1"/>
</dbReference>
<protein>
    <recommendedName>
        <fullName evidence="2">RNA 2',3'-cyclic phosphodiesterase</fullName>
        <shortName evidence="2">RNA 2',3'-CPDase</shortName>
        <ecNumber evidence="2">3.1.4.58</ecNumber>
    </recommendedName>
</protein>
<keyword evidence="3" id="KW-0436">Ligase</keyword>
<reference evidence="4" key="1">
    <citation type="submission" date="2016-10" db="EMBL/GenBank/DDBJ databases">
        <authorList>
            <person name="Varghese N."/>
            <person name="Submissions S."/>
        </authorList>
    </citation>
    <scope>NUCLEOTIDE SEQUENCE [LARGE SCALE GENOMIC DNA]</scope>
    <source>
        <strain evidence="4">CGMCC 1.10971</strain>
    </source>
</reference>
<keyword evidence="4" id="KW-1185">Reference proteome</keyword>
<gene>
    <name evidence="3" type="ORF">SAMN05216175_11484</name>
</gene>
<evidence type="ECO:0000313" key="3">
    <source>
        <dbReference type="EMBL" id="SFG81442.1"/>
    </source>
</evidence>
<proteinExistence type="inferred from homology"/>
<feature type="active site" description="Proton donor" evidence="2">
    <location>
        <position position="36"/>
    </location>
</feature>
<feature type="short sequence motif" description="HXTX 1" evidence="2">
    <location>
        <begin position="36"/>
        <end position="39"/>
    </location>
</feature>
<dbReference type="GO" id="GO:0008664">
    <property type="term" value="F:RNA 2',3'-cyclic 3'-phosphodiesterase activity"/>
    <property type="evidence" value="ECO:0007669"/>
    <property type="project" value="UniProtKB-EC"/>
</dbReference>
<comment type="catalytic activity">
    <reaction evidence="2">
        <text>a 3'-end 2',3'-cyclophospho-ribonucleotide-RNA + H2O = a 3'-end 2'-phospho-ribonucleotide-RNA + H(+)</text>
        <dbReference type="Rhea" id="RHEA:11828"/>
        <dbReference type="Rhea" id="RHEA-COMP:10464"/>
        <dbReference type="Rhea" id="RHEA-COMP:17353"/>
        <dbReference type="ChEBI" id="CHEBI:15377"/>
        <dbReference type="ChEBI" id="CHEBI:15378"/>
        <dbReference type="ChEBI" id="CHEBI:83064"/>
        <dbReference type="ChEBI" id="CHEBI:173113"/>
        <dbReference type="EC" id="3.1.4.58"/>
    </reaction>
</comment>
<dbReference type="STRING" id="1045558.SAMN05216175_11484"/>
<dbReference type="InterPro" id="IPR009097">
    <property type="entry name" value="Cyclic_Pdiesterase"/>
</dbReference>
<feature type="short sequence motif" description="HXTX 2" evidence="2">
    <location>
        <begin position="116"/>
        <end position="119"/>
    </location>
</feature>
<dbReference type="Pfam" id="PF13563">
    <property type="entry name" value="2_5_RNA_ligase2"/>
    <property type="match status" value="1"/>
</dbReference>
<feature type="active site" description="Proton acceptor" evidence="2">
    <location>
        <position position="116"/>
    </location>
</feature>
<dbReference type="GO" id="GO:0004113">
    <property type="term" value="F:2',3'-cyclic-nucleotide 3'-phosphodiesterase activity"/>
    <property type="evidence" value="ECO:0007669"/>
    <property type="project" value="InterPro"/>
</dbReference>
<dbReference type="Proteomes" id="UP000198623">
    <property type="component" value="Unassembled WGS sequence"/>
</dbReference>
<evidence type="ECO:0000313" key="4">
    <source>
        <dbReference type="Proteomes" id="UP000198623"/>
    </source>
</evidence>